<protein>
    <submittedName>
        <fullName evidence="1">Uncharacterized protein</fullName>
    </submittedName>
</protein>
<dbReference type="EMBL" id="VIIS01000468">
    <property type="protein sequence ID" value="KAF0308728.1"/>
    <property type="molecule type" value="Genomic_DNA"/>
</dbReference>
<evidence type="ECO:0000313" key="1">
    <source>
        <dbReference type="EMBL" id="KAF0308728.1"/>
    </source>
</evidence>
<gene>
    <name evidence="1" type="ORF">FJT64_020086</name>
</gene>
<reference evidence="1 2" key="1">
    <citation type="submission" date="2019-07" db="EMBL/GenBank/DDBJ databases">
        <title>Draft genome assembly of a fouling barnacle, Amphibalanus amphitrite (Darwin, 1854): The first reference genome for Thecostraca.</title>
        <authorList>
            <person name="Kim W."/>
        </authorList>
    </citation>
    <scope>NUCLEOTIDE SEQUENCE [LARGE SCALE GENOMIC DNA]</scope>
    <source>
        <strain evidence="1">SNU_AA5</strain>
        <tissue evidence="1">Soma without cirri and trophi</tissue>
    </source>
</reference>
<sequence length="288" mass="31936">MSENRPADCVSAATLMRCDFVLWNPSDPEKPCQCGQLINDGPLGLTDTSVPRERGSLEVIQLRAMPRLAGELTAISYSVFEFIASYYRVIVNNDIVPAGFSVSQPAGAWTSLGQMTISECIDTCSRESDLFLMVRTVDDATSCWSAPLVDMSLLRQQFPSVSGEYQVLDLSVMKIGTKITVTHSAGFNVSSTGIKNGYRGYAVKMPGEAQWAPQPLLLQRHLPCLVRENRLVESLNLVDMCIYCLYLLQMFNVHGSYTIKVLYVHWELQALGSGISLVVLFFRLDLTT</sequence>
<keyword evidence="2" id="KW-1185">Reference proteome</keyword>
<organism evidence="1 2">
    <name type="scientific">Amphibalanus amphitrite</name>
    <name type="common">Striped barnacle</name>
    <name type="synonym">Balanus amphitrite</name>
    <dbReference type="NCBI Taxonomy" id="1232801"/>
    <lineage>
        <taxon>Eukaryota</taxon>
        <taxon>Metazoa</taxon>
        <taxon>Ecdysozoa</taxon>
        <taxon>Arthropoda</taxon>
        <taxon>Crustacea</taxon>
        <taxon>Multicrustacea</taxon>
        <taxon>Cirripedia</taxon>
        <taxon>Thoracica</taxon>
        <taxon>Thoracicalcarea</taxon>
        <taxon>Balanomorpha</taxon>
        <taxon>Balanoidea</taxon>
        <taxon>Balanidae</taxon>
        <taxon>Amphibalaninae</taxon>
        <taxon>Amphibalanus</taxon>
    </lineage>
</organism>
<comment type="caution">
    <text evidence="1">The sequence shown here is derived from an EMBL/GenBank/DDBJ whole genome shotgun (WGS) entry which is preliminary data.</text>
</comment>
<accession>A0A6A4X1L0</accession>
<proteinExistence type="predicted"/>
<dbReference type="Proteomes" id="UP000440578">
    <property type="component" value="Unassembled WGS sequence"/>
</dbReference>
<evidence type="ECO:0000313" key="2">
    <source>
        <dbReference type="Proteomes" id="UP000440578"/>
    </source>
</evidence>
<name>A0A6A4X1L0_AMPAM</name>
<dbReference type="AlphaFoldDB" id="A0A6A4X1L0"/>